<evidence type="ECO:0000313" key="3">
    <source>
        <dbReference type="EMBL" id="KAF9494285.1"/>
    </source>
</evidence>
<dbReference type="EMBL" id="MU154575">
    <property type="protein sequence ID" value="KAF9494285.1"/>
    <property type="molecule type" value="Genomic_DNA"/>
</dbReference>
<feature type="compositionally biased region" description="Pro residues" evidence="1">
    <location>
        <begin position="206"/>
        <end position="215"/>
    </location>
</feature>
<proteinExistence type="predicted"/>
<dbReference type="AlphaFoldDB" id="A0A9P5ZUW8"/>
<feature type="transmembrane region" description="Helical" evidence="2">
    <location>
        <begin position="498"/>
        <end position="517"/>
    </location>
</feature>
<feature type="transmembrane region" description="Helical" evidence="2">
    <location>
        <begin position="566"/>
        <end position="585"/>
    </location>
</feature>
<feature type="compositionally biased region" description="Polar residues" evidence="1">
    <location>
        <begin position="97"/>
        <end position="127"/>
    </location>
</feature>
<keyword evidence="2" id="KW-1133">Transmembrane helix</keyword>
<feature type="region of interest" description="Disordered" evidence="1">
    <location>
        <begin position="1"/>
        <end position="191"/>
    </location>
</feature>
<keyword evidence="2" id="KW-0472">Membrane</keyword>
<evidence type="ECO:0000256" key="2">
    <source>
        <dbReference type="SAM" id="Phobius"/>
    </source>
</evidence>
<feature type="compositionally biased region" description="Polar residues" evidence="1">
    <location>
        <begin position="373"/>
        <end position="391"/>
    </location>
</feature>
<reference evidence="3" key="1">
    <citation type="submission" date="2020-11" db="EMBL/GenBank/DDBJ databases">
        <authorList>
            <consortium name="DOE Joint Genome Institute"/>
            <person name="Ahrendt S."/>
            <person name="Riley R."/>
            <person name="Andreopoulos W."/>
            <person name="Labutti K."/>
            <person name="Pangilinan J."/>
            <person name="Ruiz-Duenas F.J."/>
            <person name="Barrasa J.M."/>
            <person name="Sanchez-Garcia M."/>
            <person name="Camarero S."/>
            <person name="Miyauchi S."/>
            <person name="Serrano A."/>
            <person name="Linde D."/>
            <person name="Babiker R."/>
            <person name="Drula E."/>
            <person name="Ayuso-Fernandez I."/>
            <person name="Pacheco R."/>
            <person name="Padilla G."/>
            <person name="Ferreira P."/>
            <person name="Barriuso J."/>
            <person name="Kellner H."/>
            <person name="Castanera R."/>
            <person name="Alfaro M."/>
            <person name="Ramirez L."/>
            <person name="Pisabarro A.G."/>
            <person name="Kuo A."/>
            <person name="Tritt A."/>
            <person name="Lipzen A."/>
            <person name="He G."/>
            <person name="Yan M."/>
            <person name="Ng V."/>
            <person name="Cullen D."/>
            <person name="Martin F."/>
            <person name="Rosso M.-N."/>
            <person name="Henrissat B."/>
            <person name="Hibbett D."/>
            <person name="Martinez A.T."/>
            <person name="Grigoriev I.V."/>
        </authorList>
    </citation>
    <scope>NUCLEOTIDE SEQUENCE</scope>
    <source>
        <strain evidence="3">ATCC 90797</strain>
    </source>
</reference>
<feature type="region of interest" description="Disordered" evidence="1">
    <location>
        <begin position="204"/>
        <end position="225"/>
    </location>
</feature>
<dbReference type="OrthoDB" id="5382797at2759"/>
<keyword evidence="2" id="KW-0812">Transmembrane</keyword>
<sequence length="812" mass="86206">MHRRKSSRDEDDAHDIVKADAATSVSFPDSDVDSSRTRVNSSPTHPPHINGHARPNVPSHPPSSAGPYRTAFVPARSPSLPTPNGHAANGIGRAPTSPLNNRTSPSHARTLSHSLTPTYIHSLNQPYGSPHGSAARGPALNGHTSSAHSRTRSISTPFSPPISSPLASSFPPQFQSIPSLPTSAPPTKQSFPSFAASVAFPEIEETPPPVQPPGSPKIGSGRRHARLHSRNLSIFFPRPGSLPTNSIAEDGAQEIEVHVEDIEAPVSTIPSAESNVSFPRSSRQPPTPLGAGFTFGARAPPGELPVPTAMSRSSSTGSESHSRRGHHHKHSMSHNFFSFLEPGAKGHSHQGEEELHTQPTLTPVSPWTPISPFPNSATSISPNPSPMSSVGTDLPPQNGDVPHSHRMPFKCVDDRPVGLTGSGPKVVGVLQFVLGASLWVTGQQIGSLSSTGLGYWAVFDAFGIGIGVWGGKHLSQPSNAASSIDKERIRRPYGNARVETVLMFAQAVYLMFSSVYVCKETVEHLLLSAGAGAGVGGGVGSGGHTEGHHHHHGGGEEHGVFVGIDFPIFLTILTVFTMLLNGAVYRNHFKLLHITGNRIPSLGSTVRSVIRLFSRQFGTSYAHEYDEPPTSLTGELLSNPYICSPLLFAVALLCVALGVDGSQHQLCDLGLACLITVITFNVAYKASVVLGTVLLQTSPPRSSSAGSQMDAFLRVIKEIERHPQVIHLTPPHIWQLTPSPATSLSLSSSSTSSPSAESLVVTLELHVRDSLGDDDVLRLTRWAWEKCVSSLRARGQDSGVGDAEVTVGVVRG</sequence>
<organism evidence="3 4">
    <name type="scientific">Pleurotus eryngii</name>
    <name type="common">Boletus of the steppes</name>
    <dbReference type="NCBI Taxonomy" id="5323"/>
    <lineage>
        <taxon>Eukaryota</taxon>
        <taxon>Fungi</taxon>
        <taxon>Dikarya</taxon>
        <taxon>Basidiomycota</taxon>
        <taxon>Agaricomycotina</taxon>
        <taxon>Agaricomycetes</taxon>
        <taxon>Agaricomycetidae</taxon>
        <taxon>Agaricales</taxon>
        <taxon>Pleurotineae</taxon>
        <taxon>Pleurotaceae</taxon>
        <taxon>Pleurotus</taxon>
    </lineage>
</organism>
<feature type="region of interest" description="Disordered" evidence="1">
    <location>
        <begin position="270"/>
        <end position="404"/>
    </location>
</feature>
<accession>A0A9P5ZUW8</accession>
<feature type="compositionally biased region" description="Polar residues" evidence="1">
    <location>
        <begin position="270"/>
        <end position="284"/>
    </location>
</feature>
<evidence type="ECO:0000313" key="4">
    <source>
        <dbReference type="Proteomes" id="UP000807025"/>
    </source>
</evidence>
<feature type="transmembrane region" description="Helical" evidence="2">
    <location>
        <begin position="641"/>
        <end position="659"/>
    </location>
</feature>
<evidence type="ECO:0000256" key="1">
    <source>
        <dbReference type="SAM" id="MobiDB-lite"/>
    </source>
</evidence>
<name>A0A9P5ZUW8_PLEER</name>
<feature type="transmembrane region" description="Helical" evidence="2">
    <location>
        <begin position="671"/>
        <end position="695"/>
    </location>
</feature>
<protein>
    <submittedName>
        <fullName evidence="3">Uncharacterized protein</fullName>
    </submittedName>
</protein>
<keyword evidence="4" id="KW-1185">Reference proteome</keyword>
<dbReference type="Proteomes" id="UP000807025">
    <property type="component" value="Unassembled WGS sequence"/>
</dbReference>
<feature type="compositionally biased region" description="Low complexity" evidence="1">
    <location>
        <begin position="164"/>
        <end position="181"/>
    </location>
</feature>
<feature type="compositionally biased region" description="Basic residues" evidence="1">
    <location>
        <begin position="323"/>
        <end position="332"/>
    </location>
</feature>
<comment type="caution">
    <text evidence="3">The sequence shown here is derived from an EMBL/GenBank/DDBJ whole genome shotgun (WGS) entry which is preliminary data.</text>
</comment>
<gene>
    <name evidence="3" type="ORF">BDN71DRAFT_1002381</name>
</gene>